<evidence type="ECO:0000259" key="10">
    <source>
        <dbReference type="SMART" id="SM00560"/>
    </source>
</evidence>
<dbReference type="InterPro" id="IPR013783">
    <property type="entry name" value="Ig-like_fold"/>
</dbReference>
<evidence type="ECO:0000256" key="5">
    <source>
        <dbReference type="ARBA" id="ARBA00022801"/>
    </source>
</evidence>
<dbReference type="Pfam" id="PF02837">
    <property type="entry name" value="Glyco_hydro_2_N"/>
    <property type="match status" value="1"/>
</dbReference>
<dbReference type="InterPro" id="IPR017853">
    <property type="entry name" value="GH"/>
</dbReference>
<evidence type="ECO:0000256" key="7">
    <source>
        <dbReference type="ARBA" id="ARBA00023295"/>
    </source>
</evidence>
<dbReference type="SUPFAM" id="SSF51445">
    <property type="entry name" value="(Trans)glycosidases"/>
    <property type="match status" value="1"/>
</dbReference>
<keyword evidence="7" id="KW-0326">Glycosidase</keyword>
<feature type="domain" description="Beta galactosidase small chain/" evidence="11">
    <location>
        <begin position="975"/>
        <end position="1243"/>
    </location>
</feature>
<evidence type="ECO:0000256" key="4">
    <source>
        <dbReference type="ARBA" id="ARBA00022729"/>
    </source>
</evidence>
<keyword evidence="4" id="KW-0732">Signal</keyword>
<proteinExistence type="inferred from homology"/>
<dbReference type="Pfam" id="PF10633">
    <property type="entry name" value="NPCBM_assoc"/>
    <property type="match status" value="1"/>
</dbReference>
<feature type="compositionally biased region" description="Basic and acidic residues" evidence="9">
    <location>
        <begin position="58"/>
        <end position="68"/>
    </location>
</feature>
<evidence type="ECO:0000256" key="1">
    <source>
        <dbReference type="ARBA" id="ARBA00001412"/>
    </source>
</evidence>
<dbReference type="SMART" id="SM00560">
    <property type="entry name" value="LamGL"/>
    <property type="match status" value="1"/>
</dbReference>
<accession>A0ABT1HQV9</accession>
<dbReference type="Gene3D" id="2.60.40.10">
    <property type="entry name" value="Immunoglobulins"/>
    <property type="match status" value="3"/>
</dbReference>
<dbReference type="InterPro" id="IPR014718">
    <property type="entry name" value="GH-type_carb-bd"/>
</dbReference>
<dbReference type="PANTHER" id="PTHR46323:SF2">
    <property type="entry name" value="BETA-GALACTOSIDASE"/>
    <property type="match status" value="1"/>
</dbReference>
<evidence type="ECO:0000313" key="13">
    <source>
        <dbReference type="Proteomes" id="UP001205311"/>
    </source>
</evidence>
<feature type="region of interest" description="Disordered" evidence="9">
    <location>
        <begin position="56"/>
        <end position="79"/>
    </location>
</feature>
<dbReference type="InterPro" id="IPR006102">
    <property type="entry name" value="Ig-like_GH2"/>
</dbReference>
<dbReference type="InterPro" id="IPR006101">
    <property type="entry name" value="Glyco_hydro_2"/>
</dbReference>
<feature type="domain" description="LamG-like jellyroll fold" evidence="10">
    <location>
        <begin position="654"/>
        <end position="787"/>
    </location>
</feature>
<dbReference type="Gene3D" id="2.70.98.10">
    <property type="match status" value="1"/>
</dbReference>
<evidence type="ECO:0000259" key="11">
    <source>
        <dbReference type="SMART" id="SM01038"/>
    </source>
</evidence>
<reference evidence="12 13" key="1">
    <citation type="submission" date="2022-06" db="EMBL/GenBank/DDBJ databases">
        <title>Genomic Encyclopedia of Archaeal and Bacterial Type Strains, Phase II (KMG-II): from individual species to whole genera.</title>
        <authorList>
            <person name="Goeker M."/>
        </authorList>
    </citation>
    <scope>NUCLEOTIDE SEQUENCE [LARGE SCALE GENOMIC DNA]</scope>
    <source>
        <strain evidence="12 13">DSM 40477</strain>
    </source>
</reference>
<gene>
    <name evidence="12" type="ORF">LX15_001592</name>
</gene>
<evidence type="ECO:0000256" key="3">
    <source>
        <dbReference type="ARBA" id="ARBA00012756"/>
    </source>
</evidence>
<dbReference type="EMBL" id="JAMTCP010000005">
    <property type="protein sequence ID" value="MCP2257906.1"/>
    <property type="molecule type" value="Genomic_DNA"/>
</dbReference>
<dbReference type="Pfam" id="PF13385">
    <property type="entry name" value="Laminin_G_3"/>
    <property type="match status" value="1"/>
</dbReference>
<dbReference type="InterPro" id="IPR004199">
    <property type="entry name" value="B-gal_small/dom_5"/>
</dbReference>
<dbReference type="Pfam" id="PF02929">
    <property type="entry name" value="Bgal_small_N"/>
    <property type="match status" value="1"/>
</dbReference>
<dbReference type="Pfam" id="PF16353">
    <property type="entry name" value="LacZ_4"/>
    <property type="match status" value="1"/>
</dbReference>
<dbReference type="InterPro" id="IPR006103">
    <property type="entry name" value="Glyco_hydro_2_cat"/>
</dbReference>
<dbReference type="EC" id="3.2.1.23" evidence="3"/>
<name>A0ABT1HQV9_STRSD</name>
<dbReference type="SUPFAM" id="SSF49899">
    <property type="entry name" value="Concanavalin A-like lectins/glucanases"/>
    <property type="match status" value="1"/>
</dbReference>
<dbReference type="PRINTS" id="PR00132">
    <property type="entry name" value="GLHYDRLASE2"/>
</dbReference>
<feature type="region of interest" description="Disordered" evidence="9">
    <location>
        <begin position="1370"/>
        <end position="1389"/>
    </location>
</feature>
<evidence type="ECO:0000256" key="9">
    <source>
        <dbReference type="SAM" id="MobiDB-lite"/>
    </source>
</evidence>
<dbReference type="SUPFAM" id="SSF49303">
    <property type="entry name" value="beta-Galactosidase/glucuronidase domain"/>
    <property type="match status" value="2"/>
</dbReference>
<dbReference type="SUPFAM" id="SSF49785">
    <property type="entry name" value="Galactose-binding domain-like"/>
    <property type="match status" value="1"/>
</dbReference>
<evidence type="ECO:0000313" key="12">
    <source>
        <dbReference type="EMBL" id="MCP2257906.1"/>
    </source>
</evidence>
<dbReference type="Gene3D" id="3.20.20.80">
    <property type="entry name" value="Glycosidases"/>
    <property type="match status" value="1"/>
</dbReference>
<keyword evidence="5" id="KW-0378">Hydrolase</keyword>
<dbReference type="InterPro" id="IPR011013">
    <property type="entry name" value="Gal_mutarotase_sf_dom"/>
</dbReference>
<feature type="compositionally biased region" description="Polar residues" evidence="9">
    <location>
        <begin position="1036"/>
        <end position="1046"/>
    </location>
</feature>
<comment type="similarity">
    <text evidence="2">Belongs to the glycosyl hydrolase 2 family.</text>
</comment>
<comment type="caution">
    <text evidence="12">The sequence shown here is derived from an EMBL/GenBank/DDBJ whole genome shotgun (WGS) entry which is preliminary data.</text>
</comment>
<evidence type="ECO:0000256" key="8">
    <source>
        <dbReference type="ARBA" id="ARBA00032230"/>
    </source>
</evidence>
<dbReference type="InterPro" id="IPR032312">
    <property type="entry name" value="LacZ_4"/>
</dbReference>
<dbReference type="Pfam" id="PF02836">
    <property type="entry name" value="Glyco_hydro_2_C"/>
    <property type="match status" value="1"/>
</dbReference>
<comment type="catalytic activity">
    <reaction evidence="1">
        <text>Hydrolysis of terminal non-reducing beta-D-galactose residues in beta-D-galactosides.</text>
        <dbReference type="EC" id="3.2.1.23"/>
    </reaction>
</comment>
<dbReference type="Gene3D" id="2.60.120.200">
    <property type="match status" value="1"/>
</dbReference>
<keyword evidence="6" id="KW-1015">Disulfide bond</keyword>
<dbReference type="Pfam" id="PF00703">
    <property type="entry name" value="Glyco_hydro_2"/>
    <property type="match status" value="1"/>
</dbReference>
<dbReference type="InterPro" id="IPR018905">
    <property type="entry name" value="A-galactase_NEW3"/>
</dbReference>
<dbReference type="InterPro" id="IPR006104">
    <property type="entry name" value="Glyco_hydro_2_N"/>
</dbReference>
<dbReference type="InterPro" id="IPR006558">
    <property type="entry name" value="LamG-like"/>
</dbReference>
<dbReference type="InterPro" id="IPR036156">
    <property type="entry name" value="Beta-gal/glucu_dom_sf"/>
</dbReference>
<feature type="region of interest" description="Disordered" evidence="9">
    <location>
        <begin position="1036"/>
        <end position="1062"/>
    </location>
</feature>
<dbReference type="SMART" id="SM01038">
    <property type="entry name" value="Bgal_small_N"/>
    <property type="match status" value="1"/>
</dbReference>
<dbReference type="InterPro" id="IPR008979">
    <property type="entry name" value="Galactose-bd-like_sf"/>
</dbReference>
<dbReference type="PANTHER" id="PTHR46323">
    <property type="entry name" value="BETA-GALACTOSIDASE"/>
    <property type="match status" value="1"/>
</dbReference>
<protein>
    <recommendedName>
        <fullName evidence="3">beta-galactosidase</fullName>
        <ecNumber evidence="3">3.2.1.23</ecNumber>
    </recommendedName>
    <alternativeName>
        <fullName evidence="8">Lactase</fullName>
    </alternativeName>
</protein>
<dbReference type="InterPro" id="IPR013320">
    <property type="entry name" value="ConA-like_dom_sf"/>
</dbReference>
<evidence type="ECO:0000256" key="2">
    <source>
        <dbReference type="ARBA" id="ARBA00007401"/>
    </source>
</evidence>
<sequence>MVRSGRRGILVHRTVTALAVLVATWLGQGVVALAPSAGPPADVYRYLDDPEMVAEGQEPPHAELRPHADASAAARGDRSSPWVHVLDGEWRLRMADRPQDVPPGFASDGHDTSDWRVVTVPHTWQTDGLDHPVFRNSPTEMWPDDPPRTPRDLNPTGAYVRTFDLPEHWSGRRVFLRFEGVTSAYLVWVNGAYVGYDQGGYTPAEFDVTDDLRRGSNTVAVQVHRWSAGSYLEDYDQWRYSGIFRSVWMYATPQTYLHDVTISTDLDAAYRDATLRADVEVVRKGGPTGTYPVRAVLHDPGGNPVSMLTGAVEVGETGGVARLEGRVSDPPKWTDETPNRHALVLELLDPGGATTHVTSQPVGFRKIEIRDRQVLVNGRRVVVRGVNRTETDPATGRHVTEQRDTTDAHLLKRLNVNAVRTAHYPSDPAFYDLADRLGIWVDDEMEVETHNHQACPDDCLADRPEWQKAFLDRFVAMVERDKNHPSVLMWDTGNEAGLGRAHHAMAEWARAHAPGRPLYHQPGVPDGDAPFADVWGPRYPTPSVLEHIASITGKPVIMGEYAHAQGNSLGNFREFWDVVRRHPQVQGGFVWDLVDQDITRPLRTTPDSSGNGILAWLSGMPAHVEGRSGRAVALSGLDDFVEVYRDPRFDEVSQALTLDAWVRPESWYGDFTVISKGDHQYALKMKTDQLLEFFVYNDGWHVIQAPVPADWYGNWHRVSGTFDGNALRLYVDGAEVGSTAWSGTVAGSTWPVNIGRNSELGDENIPTRMSHGAIDQVRIYHRALTADELARDPAQEAVLALDFDEVTERGTYQSYGAGPSGNDGVLHPDRTPQPEATQMAWTHSPIRITDAAAREGRVAVTNERAFTGTDDLVLRWRVEENGGVVARGEQPLQVAPGQRAEVRLSTVNGTVPAGSTGPERWLTVEAALRADTPWARAGHVLTAQQFPVGGDLVAGPPALGAPPPVSVSEEGDRIVVSGPEFRHTFDRASGTLTSMRVRGVELLRRGPALDAWRAPTNNERRDEELAWRAAGLDRLTTTPGPVTVSQHDGEARVSVPSTVSGTGDSSFRQLMTYTVNGNGEIRVRHRVEAQGAARNVPYLPRIGFTLQVPQEFQRFHWHGRGPVENYVDRRDGTAVGVYSSTVDEQYVPYSWPQDHGNHTDVRWATLTDGSTGGLLVAGDLQVSVTPFDEIDRAAYPFALRRNPGWNTLHVNHAVSGVGETFYPVLPDYQVRPGEEYGYSVLLRPLSADEVRAGGRPAGPAICRATVGVGVDPADVPAGGRTTARVTVANPCPSALRDVTVDLWPPDGWRAETDRVTLGELAPGASKTVETSLVRDANAPGGRRWVDAEVIATGAPEARVRSVARAEVRATPVAARSEPVVPTKPKRPGR</sequence>
<dbReference type="Proteomes" id="UP001205311">
    <property type="component" value="Unassembled WGS sequence"/>
</dbReference>
<dbReference type="RefSeq" id="WP_253668841.1">
    <property type="nucleotide sequence ID" value="NZ_JAMTCP010000005.1"/>
</dbReference>
<organism evidence="12 13">
    <name type="scientific">Streptoalloteichus tenebrarius (strain ATCC 17920 / DSM 40477 / JCM 4838 / CBS 697.72 / NBRC 16177 / NCIMB 11028 / NRRL B-12390 / A12253. 1 / ISP 5477)</name>
    <name type="common">Streptomyces tenebrarius</name>
    <dbReference type="NCBI Taxonomy" id="1933"/>
    <lineage>
        <taxon>Bacteria</taxon>
        <taxon>Bacillati</taxon>
        <taxon>Actinomycetota</taxon>
        <taxon>Actinomycetes</taxon>
        <taxon>Pseudonocardiales</taxon>
        <taxon>Pseudonocardiaceae</taxon>
        <taxon>Streptoalloteichus</taxon>
    </lineage>
</organism>
<dbReference type="Gene3D" id="2.60.120.260">
    <property type="entry name" value="Galactose-binding domain-like"/>
    <property type="match status" value="1"/>
</dbReference>
<keyword evidence="13" id="KW-1185">Reference proteome</keyword>
<dbReference type="SUPFAM" id="SSF74650">
    <property type="entry name" value="Galactose mutarotase-like"/>
    <property type="match status" value="1"/>
</dbReference>
<evidence type="ECO:0000256" key="6">
    <source>
        <dbReference type="ARBA" id="ARBA00023157"/>
    </source>
</evidence>
<dbReference type="InterPro" id="IPR050347">
    <property type="entry name" value="Bact_Beta-galactosidase"/>
</dbReference>